<evidence type="ECO:0000256" key="4">
    <source>
        <dbReference type="PROSITE-ProRule" id="PRU00169"/>
    </source>
</evidence>
<evidence type="ECO:0000256" key="2">
    <source>
        <dbReference type="ARBA" id="ARBA00012438"/>
    </source>
</evidence>
<name>A0ABQ0AQ57_9RHOB</name>
<comment type="catalytic activity">
    <reaction evidence="1">
        <text>ATP + protein L-histidine = ADP + protein N-phospho-L-histidine.</text>
        <dbReference type="EC" id="2.7.13.3"/>
    </reaction>
</comment>
<dbReference type="InterPro" id="IPR036097">
    <property type="entry name" value="HisK_dim/P_sf"/>
</dbReference>
<keyword evidence="5" id="KW-0472">Membrane</keyword>
<feature type="domain" description="Histidine kinase" evidence="6">
    <location>
        <begin position="246"/>
        <end position="466"/>
    </location>
</feature>
<feature type="transmembrane region" description="Helical" evidence="5">
    <location>
        <begin position="147"/>
        <end position="170"/>
    </location>
</feature>
<dbReference type="PANTHER" id="PTHR45339:SF5">
    <property type="entry name" value="HISTIDINE KINASE"/>
    <property type="match status" value="1"/>
</dbReference>
<accession>A0ABQ0AQ57</accession>
<dbReference type="Pfam" id="PF00072">
    <property type="entry name" value="Response_reg"/>
    <property type="match status" value="2"/>
</dbReference>
<feature type="transmembrane region" description="Helical" evidence="5">
    <location>
        <begin position="6"/>
        <end position="29"/>
    </location>
</feature>
<dbReference type="EMBL" id="BAABWU010000016">
    <property type="protein sequence ID" value="GAA6197980.1"/>
    <property type="molecule type" value="Genomic_DNA"/>
</dbReference>
<dbReference type="SMART" id="SM00388">
    <property type="entry name" value="HisKA"/>
    <property type="match status" value="1"/>
</dbReference>
<evidence type="ECO:0000259" key="7">
    <source>
        <dbReference type="PROSITE" id="PS50110"/>
    </source>
</evidence>
<dbReference type="PANTHER" id="PTHR45339">
    <property type="entry name" value="HYBRID SIGNAL TRANSDUCTION HISTIDINE KINASE J"/>
    <property type="match status" value="1"/>
</dbReference>
<evidence type="ECO:0000256" key="3">
    <source>
        <dbReference type="ARBA" id="ARBA00022553"/>
    </source>
</evidence>
<dbReference type="RefSeq" id="WP_353401791.1">
    <property type="nucleotide sequence ID" value="NZ_BAABWU010000016.1"/>
</dbReference>
<dbReference type="InterPro" id="IPR003661">
    <property type="entry name" value="HisK_dim/P_dom"/>
</dbReference>
<dbReference type="SUPFAM" id="SSF52172">
    <property type="entry name" value="CheY-like"/>
    <property type="match status" value="2"/>
</dbReference>
<evidence type="ECO:0000259" key="6">
    <source>
        <dbReference type="PROSITE" id="PS50109"/>
    </source>
</evidence>
<keyword evidence="9" id="KW-1185">Reference proteome</keyword>
<feature type="domain" description="Response regulatory" evidence="7">
    <location>
        <begin position="484"/>
        <end position="605"/>
    </location>
</feature>
<dbReference type="InterPro" id="IPR011006">
    <property type="entry name" value="CheY-like_superfamily"/>
</dbReference>
<dbReference type="InterPro" id="IPR001789">
    <property type="entry name" value="Sig_transdc_resp-reg_receiver"/>
</dbReference>
<dbReference type="SUPFAM" id="SSF47384">
    <property type="entry name" value="Homodimeric domain of signal transducing histidine kinase"/>
    <property type="match status" value="1"/>
</dbReference>
<dbReference type="Pfam" id="PF02518">
    <property type="entry name" value="HATPase_c"/>
    <property type="match status" value="1"/>
</dbReference>
<dbReference type="InterPro" id="IPR003594">
    <property type="entry name" value="HATPase_dom"/>
</dbReference>
<dbReference type="CDD" id="cd16922">
    <property type="entry name" value="HATPase_EvgS-ArcB-TorS-like"/>
    <property type="match status" value="1"/>
</dbReference>
<sequence length="765" mass="83062">MKRTGILFQIVISLSLAALLVALVVGAVARRTEGNRLRDQLNEQAGLTVSLLSGLMLESIIVEDVPVLETGLQEALVRTPKILSIQILNSDGAAIATANRRGIAAQEEFVTYEQSVEMEGFKFGTMVVRWSMLEGQALVQERVRYTIMWTVLAVAGLSALVLGLISILALNPLKTIHLRMSDVLAGARGRAGTLPWYASREFWALNFSVGVLEDTFAERDERELALERACEEADIANQAKSEFLANMSHEIRTPMNGVIGMAELIMETDLDEDQQIYAETISKSGSALLTIINDILNFSKIEAGKFELIRVPFNLLTAIEDVVTLLSPKATGKGVEIILRYDPDLPEFFEGDVGRIRQVITNIIGNAVKFTDMGYVYIDVSGEKNPKGYGLTISVTDTGIGIPENRLESVFSAFEQVDTGATRSFEGTGLGLAISARLVNLMGGCVSVDSTEGKGSVFTVQLDLPLADQVEAVPVTVPTLKGLTGLVVDDLELNRLILTERLNTWDVRSLEASSGAQALEVLANARQDFGSLDFAILDYQMPGMNGRALARRIRAIPDYATLPIVMLSSVDLAMSRFGEDGLKDCEIVLKPLRAAQLKQVLGRALSPEKQSPSLSSPSRVAPQNTECMKLLIAEDNRTNQLVVTRMLKDAGFDITIAANGAEAVELFTEVQPDIILMDMMMPVMDGVEATLKIRAIESAAQASGTGCPIIALTANALDSHRDKCLAAGMDDFLSKPINKQALLAAIYKWSQPHSGAATELWLRQN</sequence>
<keyword evidence="5" id="KW-0812">Transmembrane</keyword>
<dbReference type="PROSITE" id="PS50110">
    <property type="entry name" value="RESPONSE_REGULATORY"/>
    <property type="match status" value="2"/>
</dbReference>
<protein>
    <recommendedName>
        <fullName evidence="2">histidine kinase</fullName>
        <ecNumber evidence="2">2.7.13.3</ecNumber>
    </recommendedName>
</protein>
<dbReference type="InterPro" id="IPR004358">
    <property type="entry name" value="Sig_transdc_His_kin-like_C"/>
</dbReference>
<dbReference type="Gene3D" id="3.30.565.10">
    <property type="entry name" value="Histidine kinase-like ATPase, C-terminal domain"/>
    <property type="match status" value="1"/>
</dbReference>
<evidence type="ECO:0000313" key="9">
    <source>
        <dbReference type="Proteomes" id="UP001441944"/>
    </source>
</evidence>
<dbReference type="SUPFAM" id="SSF55874">
    <property type="entry name" value="ATPase domain of HSP90 chaperone/DNA topoisomerase II/histidine kinase"/>
    <property type="match status" value="1"/>
</dbReference>
<evidence type="ECO:0000313" key="8">
    <source>
        <dbReference type="EMBL" id="GAA6197980.1"/>
    </source>
</evidence>
<feature type="modified residue" description="4-aspartylphosphate" evidence="4">
    <location>
        <position position="538"/>
    </location>
</feature>
<dbReference type="InterPro" id="IPR005467">
    <property type="entry name" value="His_kinase_dom"/>
</dbReference>
<dbReference type="Pfam" id="PF00512">
    <property type="entry name" value="HisKA"/>
    <property type="match status" value="1"/>
</dbReference>
<comment type="caution">
    <text evidence="8">The sequence shown here is derived from an EMBL/GenBank/DDBJ whole genome shotgun (WGS) entry which is preliminary data.</text>
</comment>
<dbReference type="PRINTS" id="PR00344">
    <property type="entry name" value="BCTRLSENSOR"/>
</dbReference>
<organism evidence="8 9">
    <name type="scientific">Pseudophaeobacter arcticus</name>
    <dbReference type="NCBI Taxonomy" id="385492"/>
    <lineage>
        <taxon>Bacteria</taxon>
        <taxon>Pseudomonadati</taxon>
        <taxon>Pseudomonadota</taxon>
        <taxon>Alphaproteobacteria</taxon>
        <taxon>Rhodobacterales</taxon>
        <taxon>Paracoccaceae</taxon>
        <taxon>Pseudophaeobacter</taxon>
    </lineage>
</organism>
<dbReference type="Gene3D" id="1.10.287.130">
    <property type="match status" value="1"/>
</dbReference>
<dbReference type="CDD" id="cd00082">
    <property type="entry name" value="HisKA"/>
    <property type="match status" value="1"/>
</dbReference>
<keyword evidence="5" id="KW-1133">Transmembrane helix</keyword>
<dbReference type="SMART" id="SM00387">
    <property type="entry name" value="HATPase_c"/>
    <property type="match status" value="1"/>
</dbReference>
<feature type="modified residue" description="4-aspartylphosphate" evidence="4">
    <location>
        <position position="678"/>
    </location>
</feature>
<dbReference type="PROSITE" id="PS50109">
    <property type="entry name" value="HIS_KIN"/>
    <property type="match status" value="1"/>
</dbReference>
<dbReference type="InterPro" id="IPR036890">
    <property type="entry name" value="HATPase_C_sf"/>
</dbReference>
<keyword evidence="3 4" id="KW-0597">Phosphoprotein</keyword>
<reference evidence="8 9" key="1">
    <citation type="submission" date="2024-04" db="EMBL/GenBank/DDBJ databases">
        <title>Draft genome sequence of Pseudophaeobacter arcticus NBRC 116598.</title>
        <authorList>
            <person name="Miyakawa T."/>
            <person name="Kusuya Y."/>
            <person name="Miura T."/>
        </authorList>
    </citation>
    <scope>NUCLEOTIDE SEQUENCE [LARGE SCALE GENOMIC DNA]</scope>
    <source>
        <strain evidence="8 9">SU-CL00105</strain>
    </source>
</reference>
<feature type="domain" description="Response regulatory" evidence="7">
    <location>
        <begin position="629"/>
        <end position="750"/>
    </location>
</feature>
<proteinExistence type="predicted"/>
<dbReference type="SMART" id="SM00448">
    <property type="entry name" value="REC"/>
    <property type="match status" value="2"/>
</dbReference>
<evidence type="ECO:0000256" key="5">
    <source>
        <dbReference type="SAM" id="Phobius"/>
    </source>
</evidence>
<dbReference type="CDD" id="cd17546">
    <property type="entry name" value="REC_hyHK_CKI1_RcsC-like"/>
    <property type="match status" value="1"/>
</dbReference>
<evidence type="ECO:0000256" key="1">
    <source>
        <dbReference type="ARBA" id="ARBA00000085"/>
    </source>
</evidence>
<dbReference type="Gene3D" id="3.40.50.2300">
    <property type="match status" value="2"/>
</dbReference>
<dbReference type="EC" id="2.7.13.3" evidence="2"/>
<dbReference type="Proteomes" id="UP001441944">
    <property type="component" value="Unassembled WGS sequence"/>
</dbReference>
<gene>
    <name evidence="8" type="ORF">NBRC116598_34250</name>
</gene>